<evidence type="ECO:0000313" key="4">
    <source>
        <dbReference type="Proteomes" id="UP000318825"/>
    </source>
</evidence>
<dbReference type="Gene3D" id="3.30.420.10">
    <property type="entry name" value="Ribonuclease H-like superfamily/Ribonuclease H"/>
    <property type="match status" value="1"/>
</dbReference>
<reference evidence="3 4" key="1">
    <citation type="submission" date="2019-06" db="EMBL/GenBank/DDBJ databases">
        <title>Whole genome shotgun sequence of Nitrobacter winogradskyi NBRC 14297.</title>
        <authorList>
            <person name="Hosoyama A."/>
            <person name="Uohara A."/>
            <person name="Ohji S."/>
            <person name="Ichikawa N."/>
        </authorList>
    </citation>
    <scope>NUCLEOTIDE SEQUENCE [LARGE SCALE GENOMIC DNA]</scope>
    <source>
        <strain evidence="3 4">NBRC 14297</strain>
    </source>
</reference>
<comment type="caution">
    <text evidence="3">The sequence shown here is derived from an EMBL/GenBank/DDBJ whole genome shotgun (WGS) entry which is preliminary data.</text>
</comment>
<dbReference type="GO" id="GO:0003677">
    <property type="term" value="F:DNA binding"/>
    <property type="evidence" value="ECO:0007669"/>
    <property type="project" value="InterPro"/>
</dbReference>
<name>A0A4Y3W5H7_NITWI</name>
<dbReference type="AlphaFoldDB" id="A0A4Y3W5H7"/>
<dbReference type="GO" id="GO:0015074">
    <property type="term" value="P:DNA integration"/>
    <property type="evidence" value="ECO:0007669"/>
    <property type="project" value="InterPro"/>
</dbReference>
<dbReference type="SUPFAM" id="SSF46955">
    <property type="entry name" value="Putative DNA-binding domain"/>
    <property type="match status" value="1"/>
</dbReference>
<dbReference type="InterPro" id="IPR015378">
    <property type="entry name" value="Transposase-like_Mu_C"/>
</dbReference>
<dbReference type="SUPFAM" id="SSF53098">
    <property type="entry name" value="Ribonuclease H-like"/>
    <property type="match status" value="1"/>
</dbReference>
<organism evidence="3 4">
    <name type="scientific">Nitrobacter winogradskyi</name>
    <name type="common">Nitrobacter agilis</name>
    <dbReference type="NCBI Taxonomy" id="913"/>
    <lineage>
        <taxon>Bacteria</taxon>
        <taxon>Pseudomonadati</taxon>
        <taxon>Pseudomonadota</taxon>
        <taxon>Alphaproteobacteria</taxon>
        <taxon>Hyphomicrobiales</taxon>
        <taxon>Nitrobacteraceae</taxon>
        <taxon>Nitrobacter</taxon>
    </lineage>
</organism>
<dbReference type="Pfam" id="PF02316">
    <property type="entry name" value="HTH_Tnp_Mu_1"/>
    <property type="match status" value="1"/>
</dbReference>
<protein>
    <submittedName>
        <fullName evidence="3">Transposase</fullName>
    </submittedName>
</protein>
<dbReference type="EMBL" id="BJNF01000002">
    <property type="protein sequence ID" value="GEC14253.1"/>
    <property type="molecule type" value="Genomic_DNA"/>
</dbReference>
<dbReference type="InterPro" id="IPR036388">
    <property type="entry name" value="WH-like_DNA-bd_sf"/>
</dbReference>
<feature type="domain" description="HTH Mu-type" evidence="2">
    <location>
        <begin position="3"/>
        <end position="69"/>
    </location>
</feature>
<dbReference type="Pfam" id="PF00665">
    <property type="entry name" value="rve"/>
    <property type="match status" value="1"/>
</dbReference>
<dbReference type="PROSITE" id="PS51702">
    <property type="entry name" value="HTH_MU"/>
    <property type="match status" value="1"/>
</dbReference>
<evidence type="ECO:0000259" key="2">
    <source>
        <dbReference type="PROSITE" id="PS51702"/>
    </source>
</evidence>
<dbReference type="RefSeq" id="WP_181410313.1">
    <property type="nucleotide sequence ID" value="NZ_BJNF01000002.1"/>
</dbReference>
<dbReference type="InterPro" id="IPR012337">
    <property type="entry name" value="RNaseH-like_sf"/>
</dbReference>
<dbReference type="InterPro" id="IPR036397">
    <property type="entry name" value="RNaseH_sf"/>
</dbReference>
<dbReference type="Pfam" id="PF09299">
    <property type="entry name" value="Mu-transpos_C"/>
    <property type="match status" value="1"/>
</dbReference>
<dbReference type="InterPro" id="IPR009061">
    <property type="entry name" value="DNA-bd_dom_put_sf"/>
</dbReference>
<evidence type="ECO:0000313" key="3">
    <source>
        <dbReference type="EMBL" id="GEC14253.1"/>
    </source>
</evidence>
<accession>A0A4Y3W5H7</accession>
<sequence>MKLFLSAAEIAELRLPGLPASKRGVLFAAERQGWTSRLRNARGGGLEYAVDSLPSEARVAYVGQHIDAIEVPASMARDAAAEPEAVNVKGGAASARDARLAILGLADKIAAEAGVGHKRSDRHFCDLYNAPDALDVADWIRAEVKHLAPRTLARWRAHAKAGRKSKLAVDRAAARKGTGVLDRANDGELKVAVLALLAKQPQLTAHHIRALIADRFPKVMIGDRVFDLPPIRTFQHALKAWKASYRVELESIRNPDGFKSTMRFAARVANPAMRLNEVWQIDASPADVLTTDGRYHVYVCEDIWSRRMVALVTKTPRAAAVGLLIRKSILSWGVPDRIKTDNGSDFIARVTQRLFASLNIEVELAPPFSPEKKGHVERAIGTLQRGLMRTLPGFIGHSVADRKVIENRKSFSKRLGEKPEDMFEVDLSAAELQTRVDDWCKDVYGRAPHAGLKGQTPFAKAAMAAVSIRKIEDVRALDMLLAPVAGKDGLRVVTKTGLRINDTHYIGGFLNVGDTVLVRMDTDDMGRAYVFETDGETYLGEAVAPELAGVDPAAAIAAARAAQKRHINERMDQVKREARRIKAKDFASAIHRQSLVDAGTLVEFPKSSRVHETPALTAAASASKPTETVHSDAITALAEQLRAEEASAPAAKVRKLRTQETSHQRWNRARAIEARIACNEFVDADDLLWLGGYREGPEYRGFLDTYGEADPVAIKGLE</sequence>
<proteinExistence type="predicted"/>
<dbReference type="InterPro" id="IPR001584">
    <property type="entry name" value="Integrase_cat-core"/>
</dbReference>
<feature type="domain" description="Integrase catalytic" evidence="1">
    <location>
        <begin position="267"/>
        <end position="465"/>
    </location>
</feature>
<dbReference type="Gene3D" id="1.10.10.10">
    <property type="entry name" value="Winged helix-like DNA-binding domain superfamily/Winged helix DNA-binding domain"/>
    <property type="match status" value="1"/>
</dbReference>
<dbReference type="PROSITE" id="PS50994">
    <property type="entry name" value="INTEGRASE"/>
    <property type="match status" value="1"/>
</dbReference>
<dbReference type="Proteomes" id="UP000318825">
    <property type="component" value="Unassembled WGS sequence"/>
</dbReference>
<gene>
    <name evidence="3" type="primary">tnpA</name>
    <name evidence="3" type="ORF">NWI01_01450</name>
</gene>
<dbReference type="PANTHER" id="PTHR35004">
    <property type="entry name" value="TRANSPOSASE RV3428C-RELATED"/>
    <property type="match status" value="1"/>
</dbReference>
<evidence type="ECO:0000259" key="1">
    <source>
        <dbReference type="PROSITE" id="PS50994"/>
    </source>
</evidence>
<dbReference type="InterPro" id="IPR003314">
    <property type="entry name" value="Mu-type_HTH"/>
</dbReference>